<protein>
    <recommendedName>
        <fullName evidence="6">Transmembrane protein</fullName>
    </recommendedName>
</protein>
<sequence length="158" mass="18805">MYYQDRHIVWFKKTIIIFWTLWWILTFWTDFIGMFAHLQLIKESWAPDANYPFLVESLKMYQVPALVPQLCFAGIMIWSFISSLAFIWTCLAMNQETERWMKRADTAFIISLSFWLAMFLADQLIMKFDLEENHMVQGGFQLLTYLALYILPTGTNDS</sequence>
<dbReference type="RefSeq" id="WP_058474103.1">
    <property type="nucleotide sequence ID" value="NZ_CAAAIL010000001.1"/>
</dbReference>
<gene>
    <name evidence="2" type="ORF">Lqua_1945</name>
    <name evidence="3" type="ORF">NCTC12376_02514</name>
</gene>
<evidence type="ECO:0008006" key="6">
    <source>
        <dbReference type="Google" id="ProtNLM"/>
    </source>
</evidence>
<feature type="transmembrane region" description="Helical" evidence="1">
    <location>
        <begin position="106"/>
        <end position="126"/>
    </location>
</feature>
<name>A0A378KVX7_9GAMM</name>
<evidence type="ECO:0000313" key="5">
    <source>
        <dbReference type="Proteomes" id="UP000254230"/>
    </source>
</evidence>
<dbReference type="AlphaFoldDB" id="A0A378KVX7"/>
<dbReference type="Proteomes" id="UP000254230">
    <property type="component" value="Unassembled WGS sequence"/>
</dbReference>
<feature type="transmembrane region" description="Helical" evidence="1">
    <location>
        <begin position="21"/>
        <end position="41"/>
    </location>
</feature>
<organism evidence="3 5">
    <name type="scientific">Legionella quateirensis</name>
    <dbReference type="NCBI Taxonomy" id="45072"/>
    <lineage>
        <taxon>Bacteria</taxon>
        <taxon>Pseudomonadati</taxon>
        <taxon>Pseudomonadota</taxon>
        <taxon>Gammaproteobacteria</taxon>
        <taxon>Legionellales</taxon>
        <taxon>Legionellaceae</taxon>
        <taxon>Legionella</taxon>
    </lineage>
</organism>
<evidence type="ECO:0000313" key="2">
    <source>
        <dbReference type="EMBL" id="KTD47552.1"/>
    </source>
</evidence>
<keyword evidence="1" id="KW-0472">Membrane</keyword>
<dbReference type="STRING" id="45072.Lqua_1945"/>
<dbReference type="EMBL" id="UGOW01000001">
    <property type="protein sequence ID" value="STY18693.1"/>
    <property type="molecule type" value="Genomic_DNA"/>
</dbReference>
<dbReference type="Proteomes" id="UP000054639">
    <property type="component" value="Unassembled WGS sequence"/>
</dbReference>
<evidence type="ECO:0000313" key="3">
    <source>
        <dbReference type="EMBL" id="STY18693.1"/>
    </source>
</evidence>
<reference evidence="3 5" key="2">
    <citation type="submission" date="2018-06" db="EMBL/GenBank/DDBJ databases">
        <authorList>
            <consortium name="Pathogen Informatics"/>
            <person name="Doyle S."/>
        </authorList>
    </citation>
    <scope>NUCLEOTIDE SEQUENCE [LARGE SCALE GENOMIC DNA]</scope>
    <source>
        <strain evidence="3 5">NCTC12376</strain>
    </source>
</reference>
<accession>A0A378KVX7</accession>
<proteinExistence type="predicted"/>
<reference evidence="2 4" key="1">
    <citation type="submission" date="2015-11" db="EMBL/GenBank/DDBJ databases">
        <title>Genomic analysis of 38 Legionella species identifies large and diverse effector repertoires.</title>
        <authorList>
            <person name="Burstein D."/>
            <person name="Amaro F."/>
            <person name="Zusman T."/>
            <person name="Lifshitz Z."/>
            <person name="Cohen O."/>
            <person name="Gilbert J.A."/>
            <person name="Pupko T."/>
            <person name="Shuman H.A."/>
            <person name="Segal G."/>
        </authorList>
    </citation>
    <scope>NUCLEOTIDE SEQUENCE [LARGE SCALE GENOMIC DNA]</scope>
    <source>
        <strain evidence="2 4">ATCC 49507</strain>
    </source>
</reference>
<evidence type="ECO:0000313" key="4">
    <source>
        <dbReference type="Proteomes" id="UP000054639"/>
    </source>
</evidence>
<feature type="transmembrane region" description="Helical" evidence="1">
    <location>
        <begin position="61"/>
        <end position="94"/>
    </location>
</feature>
<keyword evidence="1" id="KW-0812">Transmembrane</keyword>
<evidence type="ECO:0000256" key="1">
    <source>
        <dbReference type="SAM" id="Phobius"/>
    </source>
</evidence>
<dbReference type="EMBL" id="LNYR01000031">
    <property type="protein sequence ID" value="KTD47552.1"/>
    <property type="molecule type" value="Genomic_DNA"/>
</dbReference>
<dbReference type="OrthoDB" id="5638473at2"/>
<keyword evidence="4" id="KW-1185">Reference proteome</keyword>
<keyword evidence="1" id="KW-1133">Transmembrane helix</keyword>